<reference evidence="2 3" key="1">
    <citation type="journal article" date="2024" name="Nat. Commun.">
        <title>Phylogenomics reveals the evolutionary origins of lichenization in chlorophyte algae.</title>
        <authorList>
            <person name="Puginier C."/>
            <person name="Libourel C."/>
            <person name="Otte J."/>
            <person name="Skaloud P."/>
            <person name="Haon M."/>
            <person name="Grisel S."/>
            <person name="Petersen M."/>
            <person name="Berrin J.G."/>
            <person name="Delaux P.M."/>
            <person name="Dal Grande F."/>
            <person name="Keller J."/>
        </authorList>
    </citation>
    <scope>NUCLEOTIDE SEQUENCE [LARGE SCALE GENOMIC DNA]</scope>
    <source>
        <strain evidence="2 3">SAG 245.80</strain>
    </source>
</reference>
<dbReference type="GO" id="GO:0036064">
    <property type="term" value="C:ciliary basal body"/>
    <property type="evidence" value="ECO:0007669"/>
    <property type="project" value="TreeGrafter"/>
</dbReference>
<evidence type="ECO:0000313" key="2">
    <source>
        <dbReference type="EMBL" id="KAK9822486.1"/>
    </source>
</evidence>
<evidence type="ECO:0000256" key="1">
    <source>
        <dbReference type="SAM" id="Coils"/>
    </source>
</evidence>
<sequence length="116" mass="13446">MAAQGAILQNHNNELVTCIEELREKREALQVQIRDEELEKSKIQQDLQVLTKRLSHINESLQRKVLAREEYDKVIQETESAYVKILESSQTLLTILKKESANIARKRQPHESALAR</sequence>
<proteinExistence type="predicted"/>
<gene>
    <name evidence="2" type="ORF">WJX81_001071</name>
</gene>
<accession>A0AAW1QMY2</accession>
<evidence type="ECO:0000313" key="3">
    <source>
        <dbReference type="Proteomes" id="UP001445335"/>
    </source>
</evidence>
<name>A0AAW1QMY2_9CHLO</name>
<feature type="coiled-coil region" evidence="1">
    <location>
        <begin position="8"/>
        <end position="53"/>
    </location>
</feature>
<dbReference type="PANTHER" id="PTHR28661:SF1">
    <property type="entry name" value="MICROTUBULE NUCLEATION FACTOR SSNA1"/>
    <property type="match status" value="1"/>
</dbReference>
<dbReference type="AlphaFoldDB" id="A0AAW1QMY2"/>
<organism evidence="2 3">
    <name type="scientific">Elliptochloris bilobata</name>
    <dbReference type="NCBI Taxonomy" id="381761"/>
    <lineage>
        <taxon>Eukaryota</taxon>
        <taxon>Viridiplantae</taxon>
        <taxon>Chlorophyta</taxon>
        <taxon>core chlorophytes</taxon>
        <taxon>Trebouxiophyceae</taxon>
        <taxon>Trebouxiophyceae incertae sedis</taxon>
        <taxon>Elliptochloris clade</taxon>
        <taxon>Elliptochloris</taxon>
    </lineage>
</organism>
<protein>
    <recommendedName>
        <fullName evidence="4">Deflagellation inducible protein</fullName>
    </recommendedName>
</protein>
<dbReference type="Proteomes" id="UP001445335">
    <property type="component" value="Unassembled WGS sequence"/>
</dbReference>
<keyword evidence="3" id="KW-1185">Reference proteome</keyword>
<evidence type="ECO:0008006" key="4">
    <source>
        <dbReference type="Google" id="ProtNLM"/>
    </source>
</evidence>
<keyword evidence="1" id="KW-0175">Coiled coil</keyword>
<dbReference type="EMBL" id="JALJOU010000086">
    <property type="protein sequence ID" value="KAK9822486.1"/>
    <property type="molecule type" value="Genomic_DNA"/>
</dbReference>
<dbReference type="InterPro" id="IPR033362">
    <property type="entry name" value="SSNA1_fam"/>
</dbReference>
<dbReference type="PANTHER" id="PTHR28661">
    <property type="entry name" value="SJOEGREN SYNDROME NUCLEAR AUTOANTIGEN 1"/>
    <property type="match status" value="1"/>
</dbReference>
<comment type="caution">
    <text evidence="2">The sequence shown here is derived from an EMBL/GenBank/DDBJ whole genome shotgun (WGS) entry which is preliminary data.</text>
</comment>